<accession>A0ABN9VQ95</accession>
<proteinExistence type="predicted"/>
<dbReference type="EMBL" id="CAUYUJ010017523">
    <property type="protein sequence ID" value="CAK0875522.1"/>
    <property type="molecule type" value="Genomic_DNA"/>
</dbReference>
<dbReference type="Proteomes" id="UP001189429">
    <property type="component" value="Unassembled WGS sequence"/>
</dbReference>
<sequence length="590" mass="64269">MDWHLEVGGKHWEIKQRGMVVQAESTGAASSTSRTWPIVEAALGTPARVFKAAWDPLFREHALWKDLVQPSAMTQKARALAFKLLSRSERQVREAFTHRHSLLPTRIFAMIVDPAVAQEVSDLQDCRMDSWTKDFVLRHKGADGGLSNPAAIAELNLLAAMIGMDIKAIEPRHASIRRRLMARGVQIHSATFAESSAEWAAGHVEQSVRGARQQVAAMTQGGPGGPPEGEDATTTVRGTVYSWHAFLREQSLGQTGRQCIAALSAAHRALPRAEVARLAAVAAAANGNSRAAGAPGSAFGLRPRDLARAQAKRRREVSEQQLVAEAVVPTSRGGMTDLAMRRASADPNATVNMDSMMRVAQSHMVSLRRVAKTEERKMADAMEAWESTTGAAQWASMCNSFKGVAAFQVMLSHMPSHIGQMLEFKHPTTSTDSIARSLWMPGHGSNMKACLASDLMERHRAIIHDDCAPVDVPVQKKKYTCAQIGMCICCTEADVIKKFRRRFYSELKGLCTKGSPERKLLDDSSLVVRLHGIKAAVVDGWGVVAAGLSGDGPDGVDAYVQWHIGSHEFSPYRSNFRPLAFVEQEAVGGQ</sequence>
<reference evidence="1" key="1">
    <citation type="submission" date="2023-10" db="EMBL/GenBank/DDBJ databases">
        <authorList>
            <person name="Chen Y."/>
            <person name="Shah S."/>
            <person name="Dougan E. K."/>
            <person name="Thang M."/>
            <person name="Chan C."/>
        </authorList>
    </citation>
    <scope>NUCLEOTIDE SEQUENCE [LARGE SCALE GENOMIC DNA]</scope>
</reference>
<comment type="caution">
    <text evidence="1">The sequence shown here is derived from an EMBL/GenBank/DDBJ whole genome shotgun (WGS) entry which is preliminary data.</text>
</comment>
<protein>
    <submittedName>
        <fullName evidence="1">Uncharacterized protein</fullName>
    </submittedName>
</protein>
<evidence type="ECO:0000313" key="2">
    <source>
        <dbReference type="Proteomes" id="UP001189429"/>
    </source>
</evidence>
<organism evidence="1 2">
    <name type="scientific">Prorocentrum cordatum</name>
    <dbReference type="NCBI Taxonomy" id="2364126"/>
    <lineage>
        <taxon>Eukaryota</taxon>
        <taxon>Sar</taxon>
        <taxon>Alveolata</taxon>
        <taxon>Dinophyceae</taxon>
        <taxon>Prorocentrales</taxon>
        <taxon>Prorocentraceae</taxon>
        <taxon>Prorocentrum</taxon>
    </lineage>
</organism>
<gene>
    <name evidence="1" type="ORF">PCOR1329_LOCUS60171</name>
</gene>
<keyword evidence="2" id="KW-1185">Reference proteome</keyword>
<feature type="non-terminal residue" evidence="1">
    <location>
        <position position="590"/>
    </location>
</feature>
<evidence type="ECO:0000313" key="1">
    <source>
        <dbReference type="EMBL" id="CAK0875522.1"/>
    </source>
</evidence>
<name>A0ABN9VQ95_9DINO</name>